<feature type="domain" description="Right handed beta helix" evidence="4">
    <location>
        <begin position="431"/>
        <end position="565"/>
    </location>
</feature>
<feature type="signal peptide" evidence="2">
    <location>
        <begin position="1"/>
        <end position="28"/>
    </location>
</feature>
<dbReference type="Pfam" id="PF13229">
    <property type="entry name" value="Beta_helix"/>
    <property type="match status" value="1"/>
</dbReference>
<dbReference type="InterPro" id="IPR011050">
    <property type="entry name" value="Pectin_lyase_fold/virulence"/>
</dbReference>
<keyword evidence="2" id="KW-0732">Signal</keyword>
<dbReference type="Gene3D" id="2.160.20.10">
    <property type="entry name" value="Single-stranded right-handed beta-helix, Pectin lyase-like"/>
    <property type="match status" value="3"/>
</dbReference>
<evidence type="ECO:0000259" key="4">
    <source>
        <dbReference type="Pfam" id="PF13229"/>
    </source>
</evidence>
<dbReference type="InterPro" id="IPR012334">
    <property type="entry name" value="Pectin_lyas_fold"/>
</dbReference>
<feature type="region of interest" description="Disordered" evidence="1">
    <location>
        <begin position="31"/>
        <end position="60"/>
    </location>
</feature>
<evidence type="ECO:0000313" key="5">
    <source>
        <dbReference type="EMBL" id="ACQ79757.1"/>
    </source>
</evidence>
<keyword evidence="6" id="KW-1185">Reference proteome</keyword>
<reference evidence="5 6" key="1">
    <citation type="journal article" date="2009" name="Stand. Genomic Sci.">
        <title>Complete genome sequence of Beutenbergia cavernae type strain (HKI 0122).</title>
        <authorList>
            <person name="Land M."/>
            <person name="Pukall R."/>
            <person name="Abt B."/>
            <person name="Goker M."/>
            <person name="Rohde M."/>
            <person name="Glavina Del Rio T."/>
            <person name="Tice H."/>
            <person name="Copeland A."/>
            <person name="Cheng J.F."/>
            <person name="Lucas S."/>
            <person name="Chen F."/>
            <person name="Nolan M."/>
            <person name="Bruce D."/>
            <person name="Goodwin L."/>
            <person name="Pitluck S."/>
            <person name="Ivanova N."/>
            <person name="Mavromatis K."/>
            <person name="Ovchinnikova G."/>
            <person name="Pati A."/>
            <person name="Chen A."/>
            <person name="Palaniappan K."/>
            <person name="Hauser L."/>
            <person name="Chang Y.J."/>
            <person name="Jefferies C.C."/>
            <person name="Saunders E."/>
            <person name="Brettin T."/>
            <person name="Detter J.C."/>
            <person name="Han C."/>
            <person name="Chain P."/>
            <person name="Bristow J."/>
            <person name="Eisen J.A."/>
            <person name="Markowitz V."/>
            <person name="Hugenholtz P."/>
            <person name="Kyrpides N.C."/>
            <person name="Klenk H.P."/>
            <person name="Lapidus A."/>
        </authorList>
    </citation>
    <scope>NUCLEOTIDE SEQUENCE [LARGE SCALE GENOMIC DNA]</scope>
    <source>
        <strain evidence="6">ATCC BAA-8 / DSM 12333 / NBRC 16432</strain>
    </source>
</reference>
<protein>
    <recommendedName>
        <fullName evidence="7">Pectate lyase superfamily protein domain-containing protein</fullName>
    </recommendedName>
</protein>
<dbReference type="PROSITE" id="PS51318">
    <property type="entry name" value="TAT"/>
    <property type="match status" value="1"/>
</dbReference>
<dbReference type="Proteomes" id="UP000007962">
    <property type="component" value="Chromosome"/>
</dbReference>
<evidence type="ECO:0000256" key="1">
    <source>
        <dbReference type="SAM" id="MobiDB-lite"/>
    </source>
</evidence>
<dbReference type="RefSeq" id="WP_015881997.1">
    <property type="nucleotide sequence ID" value="NC_012669.1"/>
</dbReference>
<dbReference type="EMBL" id="CP001618">
    <property type="protein sequence ID" value="ACQ79757.1"/>
    <property type="molecule type" value="Genomic_DNA"/>
</dbReference>
<dbReference type="Pfam" id="PF12708">
    <property type="entry name" value="Pect-lyase_RHGA_epim"/>
    <property type="match status" value="1"/>
</dbReference>
<evidence type="ECO:0000256" key="2">
    <source>
        <dbReference type="SAM" id="SignalP"/>
    </source>
</evidence>
<dbReference type="SUPFAM" id="SSF51126">
    <property type="entry name" value="Pectin lyase-like"/>
    <property type="match status" value="1"/>
</dbReference>
<feature type="domain" description="Rhamnogalacturonase A/B/Epimerase-like pectate lyase" evidence="3">
    <location>
        <begin position="49"/>
        <end position="103"/>
    </location>
</feature>
<evidence type="ECO:0000313" key="6">
    <source>
        <dbReference type="Proteomes" id="UP000007962"/>
    </source>
</evidence>
<dbReference type="InterPro" id="IPR024535">
    <property type="entry name" value="RHGA/B-epi-like_pectate_lyase"/>
</dbReference>
<evidence type="ECO:0008006" key="7">
    <source>
        <dbReference type="Google" id="ProtNLM"/>
    </source>
</evidence>
<proteinExistence type="predicted"/>
<dbReference type="InterPro" id="IPR039448">
    <property type="entry name" value="Beta_helix"/>
</dbReference>
<evidence type="ECO:0000259" key="3">
    <source>
        <dbReference type="Pfam" id="PF12708"/>
    </source>
</evidence>
<dbReference type="HOGENOM" id="CLU_467463_0_0_11"/>
<gene>
    <name evidence="5" type="ordered locus">Bcav_1501</name>
</gene>
<accession>C5C358</accession>
<dbReference type="SMART" id="SM00710">
    <property type="entry name" value="PbH1"/>
    <property type="match status" value="5"/>
</dbReference>
<feature type="chain" id="PRO_5039042952" description="Pectate lyase superfamily protein domain-containing protein" evidence="2">
    <location>
        <begin position="29"/>
        <end position="583"/>
    </location>
</feature>
<organism evidence="5 6">
    <name type="scientific">Beutenbergia cavernae (strain ATCC BAA-8 / DSM 12333 / CCUG 43141 / JCM 11478 / NBRC 16432 / NCIMB 13614 / HKI 0122)</name>
    <dbReference type="NCBI Taxonomy" id="471853"/>
    <lineage>
        <taxon>Bacteria</taxon>
        <taxon>Bacillati</taxon>
        <taxon>Actinomycetota</taxon>
        <taxon>Actinomycetes</taxon>
        <taxon>Micrococcales</taxon>
        <taxon>Beutenbergiaceae</taxon>
        <taxon>Beutenbergia</taxon>
    </lineage>
</organism>
<name>C5C358_BEUC1</name>
<dbReference type="InterPro" id="IPR006311">
    <property type="entry name" value="TAT_signal"/>
</dbReference>
<sequence>MTTSMTRRTVLRGGVAVGLAAGAAAATAGTAGADAGRASGHGRPRAFPVARYGARPDDGRDDTHAIQRAIDAATAHRGPSVVAFERGTYTLTATEFEVLKVTGASNLTIRGATDRRGRPATTLEVNLPLQNKPPNGVHLSLLSCTDTTVESLVLDYNPRFGTSGVIVSVDTANDAVEVDVFDGLPHFDGMRCYSANSWDIATGRMHHVPALTIGTGESTFTNTWTAVPGGEGRRYRIAGFGFTPYVSVGDGMNWHFGIDGPKNLQIIDCVDTRVENVDFPNAIGMCCLAGYNTNLTLRHIRIAPTNGALAVGPRDGFHLSNSRGTLVVDDFDAKGVRWDPLVLRSTLGEITAVDGARRVSVLYPAGAVPMPYEPGDVVTFWSGDEPAERTVASVDRDDAGTTVTLDLDGDVPARAVVGSTLTCSAHEWTTATIRNSTFTDNFGTPLVIMNPHVTIEDCTFVDNAYQVIGLGTTSSGSGPFARDITIRDNTFRSSGWIKKYPKHLASGAITTLCNNGRFDLEAYNSDITITDNVFEDMAEEPFQAAVEVRHARRVHIAGNTYRNVSQRVVVDPATTGEITNEDG</sequence>
<dbReference type="InterPro" id="IPR006626">
    <property type="entry name" value="PbH1"/>
</dbReference>
<dbReference type="KEGG" id="bcv:Bcav_1501"/>
<dbReference type="AlphaFoldDB" id="C5C358"/>